<protein>
    <submittedName>
        <fullName evidence="1">Uncharacterized protein</fullName>
    </submittedName>
</protein>
<comment type="caution">
    <text evidence="1">The sequence shown here is derived from an EMBL/GenBank/DDBJ whole genome shotgun (WGS) entry which is preliminary data.</text>
</comment>
<organism evidence="1">
    <name type="scientific">marine sediment metagenome</name>
    <dbReference type="NCBI Taxonomy" id="412755"/>
    <lineage>
        <taxon>unclassified sequences</taxon>
        <taxon>metagenomes</taxon>
        <taxon>ecological metagenomes</taxon>
    </lineage>
</organism>
<evidence type="ECO:0000313" key="1">
    <source>
        <dbReference type="EMBL" id="KKL48242.1"/>
    </source>
</evidence>
<gene>
    <name evidence="1" type="ORF">LCGC14_2327480</name>
</gene>
<dbReference type="Gene3D" id="3.20.20.70">
    <property type="entry name" value="Aldolase class I"/>
    <property type="match status" value="2"/>
</dbReference>
<dbReference type="Pfam" id="PF03060">
    <property type="entry name" value="NMO"/>
    <property type="match status" value="1"/>
</dbReference>
<sequence length="439" mass="48008">MENGKNGSKNRKQVPRRPSNAFTREFRFFVCSPAGTWDPGIPIAASRAGEIGLLDLTHLDDTSRADWAIDRLNRLSSGGKGLVVHARSGKVERAAHASVTKPEVVLLVPDPGADLVETLRMWKAVAREVGVVVTRLEEFEWARHPEVDFVVAKGHEAGGNVGEETTFVLLQRLLDVQLQKPVYAWGGIGSHTAAACRIAGAAGVVLDWQLSLMRESLLPAAMRRRITRMDGSETAVVPGPNGRQLRLYDQPGMSAKEHLELAVDNAVDNPRKSSVDGHGTTSWDKTINALMAVPDVEDRLWPIGQDACWASTWVEQMPTVGRALAKLRDDVDRVVKQCLDNQSLARGGPLARSHGTEFPLVQGPMTRVSDVPEFCEAVAHGGGLPFLALALMRGEEARSVLTRTRDLMGDRPWGVGMLGFLPLELREEQFAVIEDIRPP</sequence>
<dbReference type="EMBL" id="LAZR01033383">
    <property type="protein sequence ID" value="KKL48242.1"/>
    <property type="molecule type" value="Genomic_DNA"/>
</dbReference>
<dbReference type="PANTHER" id="PTHR32332">
    <property type="entry name" value="2-NITROPROPANE DIOXYGENASE"/>
    <property type="match status" value="1"/>
</dbReference>
<dbReference type="InterPro" id="IPR013785">
    <property type="entry name" value="Aldolase_TIM"/>
</dbReference>
<proteinExistence type="predicted"/>
<name>A0A0F9FAV9_9ZZZZ</name>
<dbReference type="AlphaFoldDB" id="A0A0F9FAV9"/>
<reference evidence="1" key="1">
    <citation type="journal article" date="2015" name="Nature">
        <title>Complex archaea that bridge the gap between prokaryotes and eukaryotes.</title>
        <authorList>
            <person name="Spang A."/>
            <person name="Saw J.H."/>
            <person name="Jorgensen S.L."/>
            <person name="Zaremba-Niedzwiedzka K."/>
            <person name="Martijn J."/>
            <person name="Lind A.E."/>
            <person name="van Eijk R."/>
            <person name="Schleper C."/>
            <person name="Guy L."/>
            <person name="Ettema T.J."/>
        </authorList>
    </citation>
    <scope>NUCLEOTIDE SEQUENCE</scope>
</reference>
<accession>A0A0F9FAV9</accession>
<dbReference type="SUPFAM" id="SSF51412">
    <property type="entry name" value="Inosine monophosphate dehydrogenase (IMPDH)"/>
    <property type="match status" value="2"/>
</dbReference>
<feature type="non-terminal residue" evidence="1">
    <location>
        <position position="439"/>
    </location>
</feature>